<keyword evidence="3" id="KW-1185">Reference proteome</keyword>
<keyword evidence="1" id="KW-0472">Membrane</keyword>
<keyword evidence="1" id="KW-1133">Transmembrane helix</keyword>
<name>A0A4R6TUM9_9BACI</name>
<evidence type="ECO:0000313" key="2">
    <source>
        <dbReference type="EMBL" id="TDQ37448.1"/>
    </source>
</evidence>
<reference evidence="2 3" key="1">
    <citation type="submission" date="2019-03" db="EMBL/GenBank/DDBJ databases">
        <title>Genomic Encyclopedia of Type Strains, Phase IV (KMG-IV): sequencing the most valuable type-strain genomes for metagenomic binning, comparative biology and taxonomic classification.</title>
        <authorList>
            <person name="Goeker M."/>
        </authorList>
    </citation>
    <scope>NUCLEOTIDE SEQUENCE [LARGE SCALE GENOMIC DNA]</scope>
    <source>
        <strain evidence="2 3">DSM 28697</strain>
    </source>
</reference>
<feature type="transmembrane region" description="Helical" evidence="1">
    <location>
        <begin position="34"/>
        <end position="55"/>
    </location>
</feature>
<dbReference type="RefSeq" id="WP_133581290.1">
    <property type="nucleotide sequence ID" value="NZ_SNYJ01000013.1"/>
</dbReference>
<comment type="caution">
    <text evidence="2">The sequence shown here is derived from an EMBL/GenBank/DDBJ whole genome shotgun (WGS) entry which is preliminary data.</text>
</comment>
<keyword evidence="1" id="KW-0812">Transmembrane</keyword>
<evidence type="ECO:0000256" key="1">
    <source>
        <dbReference type="SAM" id="Phobius"/>
    </source>
</evidence>
<gene>
    <name evidence="2" type="ORF">EV213_11383</name>
</gene>
<feature type="transmembrane region" description="Helical" evidence="1">
    <location>
        <begin position="7"/>
        <end position="28"/>
    </location>
</feature>
<protein>
    <submittedName>
        <fullName evidence="2">Uncharacterized protein</fullName>
    </submittedName>
</protein>
<sequence>MNQPINTFAFGSACCLIVSFLLAMRAILYLETDTLLSVCLFTLAAVQFWLGRALFLYDRNNESKRNNMNKKDLSTS</sequence>
<dbReference type="Proteomes" id="UP000295632">
    <property type="component" value="Unassembled WGS sequence"/>
</dbReference>
<organism evidence="2 3">
    <name type="scientific">Aureibacillus halotolerans</name>
    <dbReference type="NCBI Taxonomy" id="1508390"/>
    <lineage>
        <taxon>Bacteria</taxon>
        <taxon>Bacillati</taxon>
        <taxon>Bacillota</taxon>
        <taxon>Bacilli</taxon>
        <taxon>Bacillales</taxon>
        <taxon>Bacillaceae</taxon>
        <taxon>Aureibacillus</taxon>
    </lineage>
</organism>
<dbReference type="EMBL" id="SNYJ01000013">
    <property type="protein sequence ID" value="TDQ37448.1"/>
    <property type="molecule type" value="Genomic_DNA"/>
</dbReference>
<evidence type="ECO:0000313" key="3">
    <source>
        <dbReference type="Proteomes" id="UP000295632"/>
    </source>
</evidence>
<accession>A0A4R6TUM9</accession>
<proteinExistence type="predicted"/>
<dbReference type="AlphaFoldDB" id="A0A4R6TUM9"/>